<accession>A0A5D0CJE9</accession>
<proteinExistence type="predicted"/>
<evidence type="ECO:0000313" key="2">
    <source>
        <dbReference type="EMBL" id="TYA10096.1"/>
    </source>
</evidence>
<dbReference type="Proteomes" id="UP000325218">
    <property type="component" value="Unassembled WGS sequence"/>
</dbReference>
<dbReference type="OrthoDB" id="2661833at2"/>
<feature type="region of interest" description="Disordered" evidence="1">
    <location>
        <begin position="1"/>
        <end position="25"/>
    </location>
</feature>
<keyword evidence="3" id="KW-1185">Reference proteome</keyword>
<feature type="compositionally biased region" description="Polar residues" evidence="1">
    <location>
        <begin position="42"/>
        <end position="52"/>
    </location>
</feature>
<gene>
    <name evidence="2" type="ORF">FRY98_26230</name>
</gene>
<feature type="region of interest" description="Disordered" evidence="1">
    <location>
        <begin position="40"/>
        <end position="63"/>
    </location>
</feature>
<evidence type="ECO:0000313" key="3">
    <source>
        <dbReference type="Proteomes" id="UP000325218"/>
    </source>
</evidence>
<dbReference type="RefSeq" id="WP_148457667.1">
    <property type="nucleotide sequence ID" value="NZ_VSDO01000006.1"/>
</dbReference>
<feature type="compositionally biased region" description="Basic and acidic residues" evidence="1">
    <location>
        <begin position="1"/>
        <end position="10"/>
    </location>
</feature>
<sequence>MSNTEKRGQVEFHSPAVKLTAELPSDEKMREHLDELKANDGFQGSCTVSPNAHSKRKEVETDE</sequence>
<comment type="caution">
    <text evidence="2">The sequence shown here is derived from an EMBL/GenBank/DDBJ whole genome shotgun (WGS) entry which is preliminary data.</text>
</comment>
<name>A0A5D0CJE9_9BACL</name>
<organism evidence="2 3">
    <name type="scientific">Paenibacillus faecis</name>
    <dbReference type="NCBI Taxonomy" id="862114"/>
    <lineage>
        <taxon>Bacteria</taxon>
        <taxon>Bacillati</taxon>
        <taxon>Bacillota</taxon>
        <taxon>Bacilli</taxon>
        <taxon>Bacillales</taxon>
        <taxon>Paenibacillaceae</taxon>
        <taxon>Paenibacillus</taxon>
    </lineage>
</organism>
<reference evidence="2 3" key="1">
    <citation type="submission" date="2019-08" db="EMBL/GenBank/DDBJ databases">
        <title>Genome sequencing of Paenibacillus faecis DSM 23593(T).</title>
        <authorList>
            <person name="Kook J.-K."/>
            <person name="Park S.-N."/>
            <person name="Lim Y.K."/>
        </authorList>
    </citation>
    <scope>NUCLEOTIDE SEQUENCE [LARGE SCALE GENOMIC DNA]</scope>
    <source>
        <strain evidence="2 3">DSM 23593</strain>
    </source>
</reference>
<protein>
    <submittedName>
        <fullName evidence="2">Uncharacterized protein</fullName>
    </submittedName>
</protein>
<dbReference type="AlphaFoldDB" id="A0A5D0CJE9"/>
<evidence type="ECO:0000256" key="1">
    <source>
        <dbReference type="SAM" id="MobiDB-lite"/>
    </source>
</evidence>
<dbReference type="EMBL" id="VSDO01000006">
    <property type="protein sequence ID" value="TYA10096.1"/>
    <property type="molecule type" value="Genomic_DNA"/>
</dbReference>